<evidence type="ECO:0000256" key="3">
    <source>
        <dbReference type="ARBA" id="ARBA00022989"/>
    </source>
</evidence>
<evidence type="ECO:0000256" key="5">
    <source>
        <dbReference type="NCBIfam" id="TIGR02228"/>
    </source>
</evidence>
<dbReference type="SUPFAM" id="SSF51306">
    <property type="entry name" value="LexA/Signal peptidase"/>
    <property type="match status" value="1"/>
</dbReference>
<dbReference type="InterPro" id="IPR036286">
    <property type="entry name" value="LexA/Signal_pep-like_sf"/>
</dbReference>
<dbReference type="PANTHER" id="PTHR10806:SF6">
    <property type="entry name" value="SIGNAL PEPTIDASE COMPLEX CATALYTIC SUBUNIT SEC11"/>
    <property type="match status" value="1"/>
</dbReference>
<name>A0ABZ0U4U0_9FIRM</name>
<comment type="subcellular location">
    <subcellularLocation>
        <location evidence="1">Membrane</location>
    </subcellularLocation>
</comment>
<evidence type="ECO:0000256" key="1">
    <source>
        <dbReference type="ARBA" id="ARBA00004370"/>
    </source>
</evidence>
<proteinExistence type="predicted"/>
<dbReference type="NCBIfam" id="TIGR02228">
    <property type="entry name" value="sigpep_I_arch"/>
    <property type="match status" value="1"/>
</dbReference>
<dbReference type="InterPro" id="IPR001733">
    <property type="entry name" value="Peptidase_S26B"/>
</dbReference>
<accession>A0ABZ0U4U0</accession>
<dbReference type="Gene3D" id="2.10.109.10">
    <property type="entry name" value="Umud Fragment, subunit A"/>
    <property type="match status" value="1"/>
</dbReference>
<protein>
    <recommendedName>
        <fullName evidence="5">Signal peptidase I</fullName>
        <ecNumber evidence="5">3.4.21.89</ecNumber>
    </recommendedName>
</protein>
<dbReference type="EC" id="3.4.21.89" evidence="5"/>
<reference evidence="6" key="1">
    <citation type="submission" date="2023-10" db="EMBL/GenBank/DDBJ databases">
        <title>Genome sequence of Blautia coccoides DSM 935.</title>
        <authorList>
            <person name="Boeer T."/>
            <person name="Bengelsdorf F.R."/>
            <person name="Daniel R."/>
            <person name="Poehlein A."/>
        </authorList>
    </citation>
    <scope>NUCLEOTIDE SEQUENCE [LARGE SCALE GENOMIC DNA]</scope>
    <source>
        <strain evidence="6">DSM 935</strain>
    </source>
</reference>
<evidence type="ECO:0000256" key="4">
    <source>
        <dbReference type="ARBA" id="ARBA00023136"/>
    </source>
</evidence>
<dbReference type="CDD" id="cd06530">
    <property type="entry name" value="S26_SPase_I"/>
    <property type="match status" value="1"/>
</dbReference>
<dbReference type="PANTHER" id="PTHR10806">
    <property type="entry name" value="SIGNAL PEPTIDASE COMPLEX CATALYTIC SUBUNIT SEC11"/>
    <property type="match status" value="1"/>
</dbReference>
<keyword evidence="2" id="KW-0812">Transmembrane</keyword>
<organism evidence="6 7">
    <name type="scientific">Blautia producta</name>
    <dbReference type="NCBI Taxonomy" id="33035"/>
    <lineage>
        <taxon>Bacteria</taxon>
        <taxon>Bacillati</taxon>
        <taxon>Bacillota</taxon>
        <taxon>Clostridia</taxon>
        <taxon>Lachnospirales</taxon>
        <taxon>Lachnospiraceae</taxon>
        <taxon>Blautia</taxon>
    </lineage>
</organism>
<keyword evidence="3" id="KW-1133">Transmembrane helix</keyword>
<dbReference type="Proteomes" id="UP001325248">
    <property type="component" value="Chromosome"/>
</dbReference>
<dbReference type="EMBL" id="CP136422">
    <property type="protein sequence ID" value="WPX71993.1"/>
    <property type="molecule type" value="Genomic_DNA"/>
</dbReference>
<dbReference type="GO" id="GO:0009003">
    <property type="term" value="F:signal peptidase activity"/>
    <property type="evidence" value="ECO:0007669"/>
    <property type="project" value="UniProtKB-EC"/>
</dbReference>
<evidence type="ECO:0000256" key="2">
    <source>
        <dbReference type="ARBA" id="ARBA00022692"/>
    </source>
</evidence>
<evidence type="ECO:0000313" key="6">
    <source>
        <dbReference type="EMBL" id="WPX71993.1"/>
    </source>
</evidence>
<evidence type="ECO:0000313" key="7">
    <source>
        <dbReference type="Proteomes" id="UP001325248"/>
    </source>
</evidence>
<keyword evidence="6" id="KW-0378">Hydrolase</keyword>
<keyword evidence="4" id="KW-0472">Membrane</keyword>
<dbReference type="PRINTS" id="PR00728">
    <property type="entry name" value="SIGNALPTASE"/>
</dbReference>
<gene>
    <name evidence="6" type="primary">sipW_2</name>
    <name evidence="6" type="ORF">BLCOC_03170</name>
</gene>
<dbReference type="InterPro" id="IPR019533">
    <property type="entry name" value="Peptidase_S26"/>
</dbReference>
<keyword evidence="7" id="KW-1185">Reference proteome</keyword>
<sequence length="165" mass="18236">MRKLLNLSGVLILSALILITAPFAVPRFFGYQVYGILTDSMYPAYRPGDLIYVKEVSADAIRPGDVIAYTAGTATEFVISHRVLRTDKENHSFITKGDSGKSEDMTPVVFSRLKGRVVCRIPLLGRLCGLFENTAGKIKLLLLFSASCFCWVSAERLKKKEEGGQ</sequence>